<comment type="caution">
    <text evidence="3">The sequence shown here is derived from an EMBL/GenBank/DDBJ whole genome shotgun (WGS) entry which is preliminary data.</text>
</comment>
<dbReference type="Gene3D" id="1.10.287.1490">
    <property type="match status" value="1"/>
</dbReference>
<dbReference type="AlphaFoldDB" id="A0A8H7WEV2"/>
<feature type="coiled-coil region" evidence="1">
    <location>
        <begin position="318"/>
        <end position="377"/>
    </location>
</feature>
<reference evidence="3" key="1">
    <citation type="submission" date="2021-02" db="EMBL/GenBank/DDBJ databases">
        <title>Genome sequence Cadophora malorum strain M34.</title>
        <authorList>
            <person name="Stefanovic E."/>
            <person name="Vu D."/>
            <person name="Scully C."/>
            <person name="Dijksterhuis J."/>
            <person name="Roader J."/>
            <person name="Houbraken J."/>
        </authorList>
    </citation>
    <scope>NUCLEOTIDE SEQUENCE</scope>
    <source>
        <strain evidence="3">M34</strain>
    </source>
</reference>
<evidence type="ECO:0000256" key="1">
    <source>
        <dbReference type="SAM" id="Coils"/>
    </source>
</evidence>
<feature type="region of interest" description="Disordered" evidence="2">
    <location>
        <begin position="377"/>
        <end position="418"/>
    </location>
</feature>
<gene>
    <name evidence="3" type="ORF">IFR04_003315</name>
</gene>
<evidence type="ECO:0000256" key="2">
    <source>
        <dbReference type="SAM" id="MobiDB-lite"/>
    </source>
</evidence>
<evidence type="ECO:0000313" key="4">
    <source>
        <dbReference type="Proteomes" id="UP000664132"/>
    </source>
</evidence>
<organism evidence="3 4">
    <name type="scientific">Cadophora malorum</name>
    <dbReference type="NCBI Taxonomy" id="108018"/>
    <lineage>
        <taxon>Eukaryota</taxon>
        <taxon>Fungi</taxon>
        <taxon>Dikarya</taxon>
        <taxon>Ascomycota</taxon>
        <taxon>Pezizomycotina</taxon>
        <taxon>Leotiomycetes</taxon>
        <taxon>Helotiales</taxon>
        <taxon>Ploettnerulaceae</taxon>
        <taxon>Cadophora</taxon>
    </lineage>
</organism>
<proteinExistence type="predicted"/>
<evidence type="ECO:0000313" key="3">
    <source>
        <dbReference type="EMBL" id="KAG4423492.1"/>
    </source>
</evidence>
<feature type="region of interest" description="Disordered" evidence="2">
    <location>
        <begin position="434"/>
        <end position="456"/>
    </location>
</feature>
<name>A0A8H7WEV2_9HELO</name>
<protein>
    <submittedName>
        <fullName evidence="3">Uncharacterized protein</fullName>
    </submittedName>
</protein>
<keyword evidence="1" id="KW-0175">Coiled coil</keyword>
<feature type="coiled-coil region" evidence="1">
    <location>
        <begin position="199"/>
        <end position="261"/>
    </location>
</feature>
<dbReference type="Proteomes" id="UP000664132">
    <property type="component" value="Unassembled WGS sequence"/>
</dbReference>
<accession>A0A8H7WEV2</accession>
<keyword evidence="4" id="KW-1185">Reference proteome</keyword>
<feature type="coiled-coil region" evidence="1">
    <location>
        <begin position="117"/>
        <end position="172"/>
    </location>
</feature>
<sequence length="515" mass="58254">MADHENNDGSMPIPMLCSNPFGLRPLDRLESMISEIDNIHATLPELVALRKRMEQIHRQSINLCVKVAMGEIVANSGTKDPVTQQERAQDTKDIEALAGVVDVLQLRLGHLCNSSAYKELLERKEELESDLRTERAKVQAKEDAIADSILIRDGLNRDVARLREELESATSMMSENNIRKWEARLKEVQGCLDRAAGKYADLDRDHRRVLEELQVLKNNTAQWSNDKAALDTQVDTLSRDKAKLECDIATLRSQIRIIQREKIDIESSSAAEELRRVRLANFIIQSEVTTLKTRIRELEENASITDRLGTNCTATRDLEHQKRKKIQWKERAKELKNSLEEKEVELERACSDNRQLAKELKRIHDRAKNEAALLARRFPRLGGRDQDSTEEDDDGEDIGADEGGDQDGNTGNGPVLQGYKQPVYNMYMGYRDTEGSQRRVSQPNTSTGEGQGDLDVPDVALKPKSTDPVPQGISERSQIALLARESYLLEASEIDGFFMFYLDFELGTHTAFLLL</sequence>
<feature type="compositionally biased region" description="Polar residues" evidence="2">
    <location>
        <begin position="438"/>
        <end position="448"/>
    </location>
</feature>
<dbReference type="EMBL" id="JAFJYH010000033">
    <property type="protein sequence ID" value="KAG4423492.1"/>
    <property type="molecule type" value="Genomic_DNA"/>
</dbReference>
<dbReference type="OrthoDB" id="3562224at2759"/>
<feature type="compositionally biased region" description="Acidic residues" evidence="2">
    <location>
        <begin position="388"/>
        <end position="405"/>
    </location>
</feature>